<dbReference type="EMBL" id="JYFC01000001">
    <property type="protein sequence ID" value="KJC65551.1"/>
    <property type="molecule type" value="Genomic_DNA"/>
</dbReference>
<dbReference type="RefSeq" id="WP_044438762.1">
    <property type="nucleotide sequence ID" value="NZ_JYFC01000001.1"/>
</dbReference>
<dbReference type="InterPro" id="IPR015421">
    <property type="entry name" value="PyrdxlP-dep_Trfase_major"/>
</dbReference>
<dbReference type="InterPro" id="IPR054542">
    <property type="entry name" value="Cys_met_metab_PP"/>
</dbReference>
<organism evidence="6 7">
    <name type="scientific">Agreia bicolorata</name>
    <dbReference type="NCBI Taxonomy" id="110935"/>
    <lineage>
        <taxon>Bacteria</taxon>
        <taxon>Bacillati</taxon>
        <taxon>Actinomycetota</taxon>
        <taxon>Actinomycetes</taxon>
        <taxon>Micrococcales</taxon>
        <taxon>Microbacteriaceae</taxon>
        <taxon>Agreia</taxon>
    </lineage>
</organism>
<proteinExistence type="inferred from homology"/>
<dbReference type="NCBIfam" id="TIGR01326">
    <property type="entry name" value="OAH_OAS_sulfhy"/>
    <property type="match status" value="1"/>
</dbReference>
<evidence type="ECO:0000256" key="4">
    <source>
        <dbReference type="ARBA" id="ARBA00022898"/>
    </source>
</evidence>
<evidence type="ECO:0000256" key="3">
    <source>
        <dbReference type="ARBA" id="ARBA00022679"/>
    </source>
</evidence>
<evidence type="ECO:0008006" key="8">
    <source>
        <dbReference type="Google" id="ProtNLM"/>
    </source>
</evidence>
<dbReference type="Proteomes" id="UP000032503">
    <property type="component" value="Unassembled WGS sequence"/>
</dbReference>
<dbReference type="PANTHER" id="PTHR43797">
    <property type="entry name" value="HOMOCYSTEINE/CYSTEINE SYNTHASE"/>
    <property type="match status" value="1"/>
</dbReference>
<keyword evidence="7" id="KW-1185">Reference proteome</keyword>
<dbReference type="InterPro" id="IPR000277">
    <property type="entry name" value="Cys/Met-Metab_PyrdxlP-dep_enz"/>
</dbReference>
<keyword evidence="4 5" id="KW-0663">Pyridoxal phosphate</keyword>
<comment type="caution">
    <text evidence="6">The sequence shown here is derived from an EMBL/GenBank/DDBJ whole genome shotgun (WGS) entry which is preliminary data.</text>
</comment>
<evidence type="ECO:0000256" key="1">
    <source>
        <dbReference type="ARBA" id="ARBA00001933"/>
    </source>
</evidence>
<dbReference type="CDD" id="cd00614">
    <property type="entry name" value="CGS_like"/>
    <property type="match status" value="1"/>
</dbReference>
<dbReference type="InterPro" id="IPR015424">
    <property type="entry name" value="PyrdxlP-dep_Trfase"/>
</dbReference>
<evidence type="ECO:0000313" key="6">
    <source>
        <dbReference type="EMBL" id="KJC65551.1"/>
    </source>
</evidence>
<protein>
    <recommendedName>
        <fullName evidence="8">O-acetylhomoserine sulfhydrylase</fullName>
    </recommendedName>
</protein>
<evidence type="ECO:0000256" key="2">
    <source>
        <dbReference type="ARBA" id="ARBA00009077"/>
    </source>
</evidence>
<dbReference type="InterPro" id="IPR015422">
    <property type="entry name" value="PyrdxlP-dep_Trfase_small"/>
</dbReference>
<dbReference type="PIRSF" id="PIRSF001434">
    <property type="entry name" value="CGS"/>
    <property type="match status" value="1"/>
</dbReference>
<comment type="cofactor">
    <cofactor evidence="1 5">
        <name>pyridoxal 5'-phosphate</name>
        <dbReference type="ChEBI" id="CHEBI:597326"/>
    </cofactor>
</comment>
<sequence length="442" mass="47411">MSDNDASWKFETKQIHSGAAPDPVTNARATPIYQTTSYVFNNSDHAKNLFALAEFGNIYTRIQNPTQNVVEERVAALEGGTAALLVASGQAAETFAVLNIAEAGDHIVSSASIYGGTYNLFKYTLAKLGIETTFVENQDDADEWRRAVRPNTKLFFAETIGNPKINILDIRLVADVAHEAGVPLIVDNTIATPYLIRPFEHGADIIVHSATKFLGGHGTVIGGVIVDGGKFAWSEHPDRFPGLTSPDPSYHGVNYSEALGNGIAYIIKARVQLLRDLGSSIAPASAWQLIQGIETLSLRIERHVQNAQEVAEWLDAHDDIATVYYAGLPSSPWYAAANRYAPKGVGAVLSFELKGGVDAGRALVDNLTLFSHLANIGDVRSLVIHPASTTHSQLTPEQQLTSGVTPGLVRLSVGLENIDDIKADLEAGLTAAREVTHANAAV</sequence>
<dbReference type="InterPro" id="IPR006235">
    <property type="entry name" value="OAc-hSer/O-AcSer_sulfhydrylase"/>
</dbReference>
<keyword evidence="3" id="KW-0808">Transferase</keyword>
<dbReference type="Gene3D" id="3.90.1150.10">
    <property type="entry name" value="Aspartate Aminotransferase, domain 1"/>
    <property type="match status" value="1"/>
</dbReference>
<gene>
    <name evidence="6" type="ORF">TZ00_01575</name>
</gene>
<dbReference type="PROSITE" id="PS00868">
    <property type="entry name" value="CYS_MET_METAB_PP"/>
    <property type="match status" value="1"/>
</dbReference>
<evidence type="ECO:0000313" key="7">
    <source>
        <dbReference type="Proteomes" id="UP000032503"/>
    </source>
</evidence>
<dbReference type="SUPFAM" id="SSF53383">
    <property type="entry name" value="PLP-dependent transferases"/>
    <property type="match status" value="1"/>
</dbReference>
<dbReference type="Gene3D" id="3.40.640.10">
    <property type="entry name" value="Type I PLP-dependent aspartate aminotransferase-like (Major domain)"/>
    <property type="match status" value="1"/>
</dbReference>
<comment type="similarity">
    <text evidence="2 5">Belongs to the trans-sulfuration enzymes family.</text>
</comment>
<accession>A0ABR5CIX1</accession>
<evidence type="ECO:0000256" key="5">
    <source>
        <dbReference type="RuleBase" id="RU362118"/>
    </source>
</evidence>
<reference evidence="6 7" key="1">
    <citation type="journal article" date="2001" name="Int. J. Syst. Evol. Microbiol.">
        <title>Agreia bicolorata gen. nov., sp. nov., to accommodate actinobacteria isolated from narrow reed grass infected by the nematode Heteroanguina graminophila.</title>
        <authorList>
            <person name="Evtushenko L.I."/>
            <person name="Dorofeeva L.V."/>
            <person name="Dobrovolskaya T.G."/>
            <person name="Streshinskaya G.M."/>
            <person name="Subbotin S.A."/>
            <person name="Tiedje J.M."/>
        </authorList>
    </citation>
    <scope>NUCLEOTIDE SEQUENCE [LARGE SCALE GENOMIC DNA]</scope>
    <source>
        <strain evidence="6 7">VKM Ac-1804</strain>
    </source>
</reference>
<dbReference type="NCBIfam" id="NF005872">
    <property type="entry name" value="PRK07812.1"/>
    <property type="match status" value="1"/>
</dbReference>
<dbReference type="PANTHER" id="PTHR43797:SF2">
    <property type="entry name" value="HOMOCYSTEINE_CYSTEINE SYNTHASE"/>
    <property type="match status" value="1"/>
</dbReference>
<dbReference type="Pfam" id="PF01053">
    <property type="entry name" value="Cys_Met_Meta_PP"/>
    <property type="match status" value="1"/>
</dbReference>
<name>A0ABR5CIX1_9MICO</name>